<keyword evidence="2" id="KW-0378">Hydrolase</keyword>
<protein>
    <submittedName>
        <fullName evidence="4">Arylsulfatase A-like enzyme</fullName>
    </submittedName>
</protein>
<keyword evidence="5" id="KW-1185">Reference proteome</keyword>
<dbReference type="GO" id="GO:0046872">
    <property type="term" value="F:metal ion binding"/>
    <property type="evidence" value="ECO:0007669"/>
    <property type="project" value="UniProtKB-KW"/>
</dbReference>
<dbReference type="SUPFAM" id="SSF53649">
    <property type="entry name" value="Alkaline phosphatase-like"/>
    <property type="match status" value="1"/>
</dbReference>
<dbReference type="Gene3D" id="3.40.720.10">
    <property type="entry name" value="Alkaline Phosphatase, subunit A"/>
    <property type="match status" value="1"/>
</dbReference>
<accession>A0A368YRD5</accession>
<dbReference type="CDD" id="cd16148">
    <property type="entry name" value="sulfatase_like"/>
    <property type="match status" value="1"/>
</dbReference>
<sequence length="510" mass="58962">MKVVFALFDSLNRHMLGPYGGTRIPTPNFDRLAQRTITFDNHYVGSMPCMPARRDMLTGRLSFLHRSWGPMEPYDNSFPELLAASGVYSHLITDHYHYFEDGGATYHNRYDSYDFVRGQEGDRWKAMVQPHWDRLREMYHERQFSAKRRDYKSQHIINRGFIKEEEDFPSVQVFKAGFDFLDLNREADDWIVQIETFDPHEPFYAPKRFKDKFDAGWNGPIRDWPRYGRVDELPEECEELRANYYATVALCDSLLGDLLDYFDQHDMWKDTALVVTTDHGFLLGEHDFWAKNRMNMYQEIVHIPLFVHDPRKQSLDGTRCGNLTQTTDFAATFLDFFGMEPADEMTAPSLFASLNKPTRDGLLFGYFGGAVNVTDGRYSYHCYPADLKRQEINQYTLMPTHISSFFTTEELSNASLSKPFEFSKGIPLLKIPVIERSPMNEHYGPGAMIENDTRLYDLVADPGQNSPLDDSAMEAEMSTLMASLMLANEAPPEAYRRLEITVPVIESVDI</sequence>
<dbReference type="InterPro" id="IPR017850">
    <property type="entry name" value="Alkaline_phosphatase_core_sf"/>
</dbReference>
<dbReference type="GO" id="GO:0005737">
    <property type="term" value="C:cytoplasm"/>
    <property type="evidence" value="ECO:0007669"/>
    <property type="project" value="TreeGrafter"/>
</dbReference>
<evidence type="ECO:0000256" key="1">
    <source>
        <dbReference type="ARBA" id="ARBA00022723"/>
    </source>
</evidence>
<proteinExistence type="predicted"/>
<reference evidence="4 5" key="1">
    <citation type="submission" date="2018-07" db="EMBL/GenBank/DDBJ databases">
        <title>Genomic Encyclopedia of Type Strains, Phase III (KMG-III): the genomes of soil and plant-associated and newly described type strains.</title>
        <authorList>
            <person name="Whitman W."/>
        </authorList>
    </citation>
    <scope>NUCLEOTIDE SEQUENCE [LARGE SCALE GENOMIC DNA]</scope>
    <source>
        <strain evidence="4 5">31-25a</strain>
    </source>
</reference>
<dbReference type="RefSeq" id="WP_114430886.1">
    <property type="nucleotide sequence ID" value="NZ_QPJM01000009.1"/>
</dbReference>
<evidence type="ECO:0000256" key="2">
    <source>
        <dbReference type="ARBA" id="ARBA00022801"/>
    </source>
</evidence>
<dbReference type="GO" id="GO:0004423">
    <property type="term" value="F:iduronate-2-sulfatase activity"/>
    <property type="evidence" value="ECO:0007669"/>
    <property type="project" value="TreeGrafter"/>
</dbReference>
<dbReference type="OrthoDB" id="9795675at2"/>
<organism evidence="4 5">
    <name type="scientific">Phyllobacterium bourgognense</name>
    <dbReference type="NCBI Taxonomy" id="314236"/>
    <lineage>
        <taxon>Bacteria</taxon>
        <taxon>Pseudomonadati</taxon>
        <taxon>Pseudomonadota</taxon>
        <taxon>Alphaproteobacteria</taxon>
        <taxon>Hyphomicrobiales</taxon>
        <taxon>Phyllobacteriaceae</taxon>
        <taxon>Phyllobacterium</taxon>
    </lineage>
</organism>
<dbReference type="EMBL" id="QPJM01000009">
    <property type="protein sequence ID" value="RCW81836.1"/>
    <property type="molecule type" value="Genomic_DNA"/>
</dbReference>
<dbReference type="Proteomes" id="UP000253324">
    <property type="component" value="Unassembled WGS sequence"/>
</dbReference>
<gene>
    <name evidence="4" type="ORF">C7476_10918</name>
</gene>
<feature type="domain" description="Sulfatase N-terminal" evidence="3">
    <location>
        <begin position="3"/>
        <end position="338"/>
    </location>
</feature>
<evidence type="ECO:0000259" key="3">
    <source>
        <dbReference type="Pfam" id="PF00884"/>
    </source>
</evidence>
<dbReference type="PANTHER" id="PTHR45953">
    <property type="entry name" value="IDURONATE 2-SULFATASE"/>
    <property type="match status" value="1"/>
</dbReference>
<name>A0A368YRD5_9HYPH</name>
<dbReference type="Pfam" id="PF00884">
    <property type="entry name" value="Sulfatase"/>
    <property type="match status" value="1"/>
</dbReference>
<dbReference type="PANTHER" id="PTHR45953:SF1">
    <property type="entry name" value="IDURONATE 2-SULFATASE"/>
    <property type="match status" value="1"/>
</dbReference>
<evidence type="ECO:0000313" key="5">
    <source>
        <dbReference type="Proteomes" id="UP000253324"/>
    </source>
</evidence>
<dbReference type="AlphaFoldDB" id="A0A368YRD5"/>
<evidence type="ECO:0000313" key="4">
    <source>
        <dbReference type="EMBL" id="RCW81836.1"/>
    </source>
</evidence>
<keyword evidence="1" id="KW-0479">Metal-binding</keyword>
<comment type="caution">
    <text evidence="4">The sequence shown here is derived from an EMBL/GenBank/DDBJ whole genome shotgun (WGS) entry which is preliminary data.</text>
</comment>
<dbReference type="InterPro" id="IPR000917">
    <property type="entry name" value="Sulfatase_N"/>
</dbReference>